<name>A0ABD3NIH1_9STRA</name>
<dbReference type="GO" id="GO:0016020">
    <property type="term" value="C:membrane"/>
    <property type="evidence" value="ECO:0007669"/>
    <property type="project" value="UniProtKB-SubCell"/>
</dbReference>
<dbReference type="SMART" id="SM01417">
    <property type="entry name" value="Solute_trans_a"/>
    <property type="match status" value="1"/>
</dbReference>
<reference evidence="7 8" key="1">
    <citation type="submission" date="2024-10" db="EMBL/GenBank/DDBJ databases">
        <title>Updated reference genomes for cyclostephanoid diatoms.</title>
        <authorList>
            <person name="Roberts W.R."/>
            <person name="Alverson A.J."/>
        </authorList>
    </citation>
    <scope>NUCLEOTIDE SEQUENCE [LARGE SCALE GENOMIC DNA]</scope>
    <source>
        <strain evidence="7 8">AJA276-08</strain>
    </source>
</reference>
<protein>
    <recommendedName>
        <fullName evidence="9">Transmembrane protein 184C</fullName>
    </recommendedName>
</protein>
<accession>A0ABD3NIH1</accession>
<keyword evidence="5" id="KW-0175">Coiled coil</keyword>
<feature type="transmembrane region" description="Helical" evidence="6">
    <location>
        <begin position="299"/>
        <end position="320"/>
    </location>
</feature>
<feature type="coiled-coil region" evidence="5">
    <location>
        <begin position="50"/>
        <end position="84"/>
    </location>
</feature>
<keyword evidence="3 6" id="KW-1133">Transmembrane helix</keyword>
<dbReference type="Pfam" id="PF03619">
    <property type="entry name" value="Solute_trans_a"/>
    <property type="match status" value="2"/>
</dbReference>
<evidence type="ECO:0000256" key="1">
    <source>
        <dbReference type="ARBA" id="ARBA00004141"/>
    </source>
</evidence>
<dbReference type="PANTHER" id="PTHR23423">
    <property type="entry name" value="ORGANIC SOLUTE TRANSPORTER-RELATED"/>
    <property type="match status" value="1"/>
</dbReference>
<feature type="transmembrane region" description="Helical" evidence="6">
    <location>
        <begin position="90"/>
        <end position="113"/>
    </location>
</feature>
<dbReference type="Proteomes" id="UP001530315">
    <property type="component" value="Unassembled WGS sequence"/>
</dbReference>
<feature type="transmembrane region" description="Helical" evidence="6">
    <location>
        <begin position="227"/>
        <end position="249"/>
    </location>
</feature>
<evidence type="ECO:0000256" key="3">
    <source>
        <dbReference type="ARBA" id="ARBA00022989"/>
    </source>
</evidence>
<keyword evidence="4 6" id="KW-0472">Membrane</keyword>
<dbReference type="EMBL" id="JALLAZ020001391">
    <property type="protein sequence ID" value="KAL3775801.1"/>
    <property type="molecule type" value="Genomic_DNA"/>
</dbReference>
<evidence type="ECO:0000313" key="8">
    <source>
        <dbReference type="Proteomes" id="UP001530315"/>
    </source>
</evidence>
<keyword evidence="8" id="KW-1185">Reference proteome</keyword>
<comment type="subcellular location">
    <subcellularLocation>
        <location evidence="1">Membrane</location>
        <topology evidence="1">Multi-pass membrane protein</topology>
    </subcellularLocation>
</comment>
<evidence type="ECO:0000256" key="2">
    <source>
        <dbReference type="ARBA" id="ARBA00022692"/>
    </source>
</evidence>
<feature type="transmembrane region" description="Helical" evidence="6">
    <location>
        <begin position="30"/>
        <end position="50"/>
    </location>
</feature>
<gene>
    <name evidence="7" type="ORF">ACHAW5_002297</name>
</gene>
<proteinExistence type="predicted"/>
<evidence type="ECO:0000256" key="4">
    <source>
        <dbReference type="ARBA" id="ARBA00023136"/>
    </source>
</evidence>
<dbReference type="InterPro" id="IPR005178">
    <property type="entry name" value="Ostalpha/TMEM184C"/>
</dbReference>
<evidence type="ECO:0000256" key="5">
    <source>
        <dbReference type="SAM" id="Coils"/>
    </source>
</evidence>
<sequence length="491" mass="54911">MFAHPPLNEESSTSPRPGGGSNYLSCAGRCLNVGAIGALSVVSALLFVQLQAVSMRVASEQRQIDELREQIESSNVEITQQVEKQHDLTIINIAGTFTLLSCIVTMFHMTAHLRKMNQPFVQRKIMAILWMSPIYGVTSFLSLVLPPSGEPYLGILKDFYESYVIYQFLSFLIAVMGRGDREAVVASLARHVDHLKPPYKFLYCLFHPRPEESDEAMANAVLLECQFLAMQFVFFKPATAIVSFVLEVVGASSNGSGDNKWAYFYSPRFFVIVIENISVFLAFSGLLKVRSKSCSRLIYSNRICAYPLCLIFVWVLQFYHAVREDLAWCQPFAKFMTIKGVVFMTFWQSLVVNIIFHANEESSGNASNDNDDSTLDSASSIHSASYIQHVLICMEMLLFSAAHWCVFPAEEWEDGYKMKFYQGPGFGFKDFASDVNLIIDSGKRSMQARRGKKTDVCDSSVTQDSNGTTTFGSMGETGENGFESLEITSLV</sequence>
<feature type="transmembrane region" description="Helical" evidence="6">
    <location>
        <begin position="269"/>
        <end position="287"/>
    </location>
</feature>
<evidence type="ECO:0000256" key="6">
    <source>
        <dbReference type="SAM" id="Phobius"/>
    </source>
</evidence>
<feature type="transmembrane region" description="Helical" evidence="6">
    <location>
        <begin position="332"/>
        <end position="356"/>
    </location>
</feature>
<comment type="caution">
    <text evidence="7">The sequence shown here is derived from an EMBL/GenBank/DDBJ whole genome shotgun (WGS) entry which is preliminary data.</text>
</comment>
<evidence type="ECO:0008006" key="9">
    <source>
        <dbReference type="Google" id="ProtNLM"/>
    </source>
</evidence>
<feature type="transmembrane region" description="Helical" evidence="6">
    <location>
        <begin position="125"/>
        <end position="143"/>
    </location>
</feature>
<evidence type="ECO:0000313" key="7">
    <source>
        <dbReference type="EMBL" id="KAL3775801.1"/>
    </source>
</evidence>
<dbReference type="AlphaFoldDB" id="A0ABD3NIH1"/>
<keyword evidence="2 6" id="KW-0812">Transmembrane</keyword>
<organism evidence="7 8">
    <name type="scientific">Stephanodiscus triporus</name>
    <dbReference type="NCBI Taxonomy" id="2934178"/>
    <lineage>
        <taxon>Eukaryota</taxon>
        <taxon>Sar</taxon>
        <taxon>Stramenopiles</taxon>
        <taxon>Ochrophyta</taxon>
        <taxon>Bacillariophyta</taxon>
        <taxon>Coscinodiscophyceae</taxon>
        <taxon>Thalassiosirophycidae</taxon>
        <taxon>Stephanodiscales</taxon>
        <taxon>Stephanodiscaceae</taxon>
        <taxon>Stephanodiscus</taxon>
    </lineage>
</organism>